<sequence length="158" mass="16763">MAGSLRENLLYAAPSATPEELAEALAVTRLDALVARLPQGLDTPVGPRGVTLSGGERQRLAIARALLRRPQVLLLDEATAQLDARNEQALSELVARAAGRCTVLLIAHRLSTVTDADQIVVLEHGGVRAVGTHHSLVDDDDLYRELAATQLLAAEPPA</sequence>
<dbReference type="Pfam" id="PF00005">
    <property type="entry name" value="ABC_tran"/>
    <property type="match status" value="1"/>
</dbReference>
<dbReference type="InterPro" id="IPR027417">
    <property type="entry name" value="P-loop_NTPase"/>
</dbReference>
<evidence type="ECO:0000313" key="2">
    <source>
        <dbReference type="EMBL" id="BBJ55711.1"/>
    </source>
</evidence>
<evidence type="ECO:0000259" key="1">
    <source>
        <dbReference type="Pfam" id="PF00005"/>
    </source>
</evidence>
<dbReference type="AlphaFoldDB" id="A0A499W126"/>
<dbReference type="PANTHER" id="PTHR43394">
    <property type="entry name" value="ATP-DEPENDENT PERMEASE MDL1, MITOCHONDRIAL"/>
    <property type="match status" value="1"/>
</dbReference>
<name>A0A499W126_STRAX</name>
<dbReference type="GO" id="GO:0016887">
    <property type="term" value="F:ATP hydrolysis activity"/>
    <property type="evidence" value="ECO:0007669"/>
    <property type="project" value="InterPro"/>
</dbReference>
<protein>
    <recommendedName>
        <fullName evidence="1">ABC transporter domain-containing protein</fullName>
    </recommendedName>
</protein>
<dbReference type="GO" id="GO:0005524">
    <property type="term" value="F:ATP binding"/>
    <property type="evidence" value="ECO:0007669"/>
    <property type="project" value="InterPro"/>
</dbReference>
<proteinExistence type="predicted"/>
<dbReference type="PANTHER" id="PTHR43394:SF1">
    <property type="entry name" value="ATP-BINDING CASSETTE SUB-FAMILY B MEMBER 10, MITOCHONDRIAL"/>
    <property type="match status" value="1"/>
</dbReference>
<dbReference type="InterPro" id="IPR003439">
    <property type="entry name" value="ABC_transporter-like_ATP-bd"/>
</dbReference>
<dbReference type="SUPFAM" id="SSF52540">
    <property type="entry name" value="P-loop containing nucleoside triphosphate hydrolases"/>
    <property type="match status" value="1"/>
</dbReference>
<dbReference type="InterPro" id="IPR039421">
    <property type="entry name" value="Type_1_exporter"/>
</dbReference>
<reference evidence="2" key="1">
    <citation type="submission" date="2019-04" db="EMBL/GenBank/DDBJ databases">
        <title>Draft genome sequences of Streptomyces avermitilis MC3.</title>
        <authorList>
            <person name="Komaki H."/>
            <person name="Tamura T."/>
            <person name="Hosoyama A."/>
        </authorList>
    </citation>
    <scope>NUCLEOTIDE SEQUENCE</scope>
    <source>
        <strain evidence="2">MC3</strain>
    </source>
</reference>
<dbReference type="Gene3D" id="3.40.50.300">
    <property type="entry name" value="P-loop containing nucleotide triphosphate hydrolases"/>
    <property type="match status" value="1"/>
</dbReference>
<accession>A0A499W126</accession>
<feature type="domain" description="ABC transporter" evidence="1">
    <location>
        <begin position="28"/>
        <end position="80"/>
    </location>
</feature>
<gene>
    <name evidence="2" type="ORF">SAVMC3_83400</name>
</gene>
<dbReference type="EMBL" id="AP019621">
    <property type="protein sequence ID" value="BBJ55711.1"/>
    <property type="molecule type" value="Genomic_DNA"/>
</dbReference>
<organism evidence="2">
    <name type="scientific">Streptomyces avermitilis</name>
    <dbReference type="NCBI Taxonomy" id="33903"/>
    <lineage>
        <taxon>Bacteria</taxon>
        <taxon>Bacillati</taxon>
        <taxon>Actinomycetota</taxon>
        <taxon>Actinomycetes</taxon>
        <taxon>Kitasatosporales</taxon>
        <taxon>Streptomycetaceae</taxon>
        <taxon>Streptomyces</taxon>
    </lineage>
</organism>
<dbReference type="GO" id="GO:0015421">
    <property type="term" value="F:ABC-type oligopeptide transporter activity"/>
    <property type="evidence" value="ECO:0007669"/>
    <property type="project" value="TreeGrafter"/>
</dbReference>